<name>A0AAD0WG13_RALSL</name>
<evidence type="ECO:0000313" key="1">
    <source>
        <dbReference type="EMBL" id="AXV81558.1"/>
    </source>
</evidence>
<dbReference type="RefSeq" id="WP_118869452.1">
    <property type="nucleotide sequence ID" value="NZ_CP022759.1"/>
</dbReference>
<dbReference type="Proteomes" id="UP000261758">
    <property type="component" value="Chromosome"/>
</dbReference>
<gene>
    <name evidence="1" type="ORF">CJO77_08335</name>
</gene>
<dbReference type="Gene3D" id="3.40.50.1820">
    <property type="entry name" value="alpha/beta hydrolase"/>
    <property type="match status" value="1"/>
</dbReference>
<accession>A0AAD0WG13</accession>
<dbReference type="EMBL" id="CP022759">
    <property type="protein sequence ID" value="AXV81558.1"/>
    <property type="molecule type" value="Genomic_DNA"/>
</dbReference>
<dbReference type="InterPro" id="IPR029058">
    <property type="entry name" value="AB_hydrolase_fold"/>
</dbReference>
<protein>
    <submittedName>
        <fullName evidence="1">Uncharacterized protein</fullName>
    </submittedName>
</protein>
<dbReference type="SUPFAM" id="SSF53474">
    <property type="entry name" value="alpha/beta-Hydrolases"/>
    <property type="match status" value="1"/>
</dbReference>
<proteinExistence type="predicted"/>
<sequence length="118" mass="13382">MIPRRSHPDTLRGPIRTFGTALRTPYRPGRVYTGPVRVVLADDHALSREANENVRRRTEAGLRRWAPELVAWRGPGDHFSLRTPPHVQQVVAWWETMHAPVAVQPVTLPEHGHPILSP</sequence>
<reference evidence="1 2" key="1">
    <citation type="submission" date="2017-08" db="EMBL/GenBank/DDBJ databases">
        <title>Genome sequences of Ralstonia solanacearum Species Complex (RSSC) isolated from Potato bacterial wilts in Korea.</title>
        <authorList>
            <person name="Cho H."/>
            <person name="Song E.-S."/>
            <person name="Lee Y.K."/>
            <person name="Lee S."/>
            <person name="Lee S.-W."/>
            <person name="Jo A."/>
            <person name="Kim J.-G."/>
            <person name="Hwang I."/>
        </authorList>
    </citation>
    <scope>NUCLEOTIDE SEQUENCE [LARGE SCALE GENOMIC DNA]</scope>
    <source>
        <strain evidence="1 2">T98</strain>
    </source>
</reference>
<dbReference type="AlphaFoldDB" id="A0AAD0WG13"/>
<organism evidence="1 2">
    <name type="scientific">Ralstonia solanacearum</name>
    <name type="common">Pseudomonas solanacearum</name>
    <dbReference type="NCBI Taxonomy" id="305"/>
    <lineage>
        <taxon>Bacteria</taxon>
        <taxon>Pseudomonadati</taxon>
        <taxon>Pseudomonadota</taxon>
        <taxon>Betaproteobacteria</taxon>
        <taxon>Burkholderiales</taxon>
        <taxon>Burkholderiaceae</taxon>
        <taxon>Ralstonia</taxon>
        <taxon>Ralstonia solanacearum species complex</taxon>
    </lineage>
</organism>
<evidence type="ECO:0000313" key="2">
    <source>
        <dbReference type="Proteomes" id="UP000261758"/>
    </source>
</evidence>